<evidence type="ECO:0000313" key="2">
    <source>
        <dbReference type="Proteomes" id="UP000232688"/>
    </source>
</evidence>
<dbReference type="Proteomes" id="UP000232688">
    <property type="component" value="Unassembled WGS sequence"/>
</dbReference>
<dbReference type="EMBL" id="LLXH01001552">
    <property type="protein sequence ID" value="PKC58412.1"/>
    <property type="molecule type" value="Genomic_DNA"/>
</dbReference>
<sequence length="120" mass="13832">MVFSHVITTVFADPSSDKIVAVICLTPHFSLILSEFSITSFVFHPRAKFCCAVQKNFAMKIPKKHRSPKKPTYARSRQKACFFYFFPHLRIMSHQPLYDQTYTSPYLVSLGSLPIADRKK</sequence>
<evidence type="ECO:0000313" key="1">
    <source>
        <dbReference type="EMBL" id="PKC58412.1"/>
    </source>
</evidence>
<protein>
    <submittedName>
        <fullName evidence="1">Uncharacterized protein</fullName>
    </submittedName>
</protein>
<reference evidence="1 2" key="1">
    <citation type="submission" date="2017-10" db="EMBL/GenBank/DDBJ databases">
        <title>Extensive intraspecific genome diversity in a model arbuscular mycorrhizal fungus.</title>
        <authorList>
            <person name="Chen E.C.H."/>
            <person name="Morin E."/>
            <person name="Baudet D."/>
            <person name="Noel J."/>
            <person name="Ndikumana S."/>
            <person name="Charron P."/>
            <person name="St-Onge C."/>
            <person name="Giorgi J."/>
            <person name="Grigoriev I.V."/>
            <person name="Roux C."/>
            <person name="Martin F.M."/>
            <person name="Corradi N."/>
        </authorList>
    </citation>
    <scope>NUCLEOTIDE SEQUENCE [LARGE SCALE GENOMIC DNA]</scope>
    <source>
        <strain evidence="1 2">A1</strain>
    </source>
</reference>
<proteinExistence type="predicted"/>
<gene>
    <name evidence="1" type="ORF">RhiirA1_445811</name>
</gene>
<organism evidence="1 2">
    <name type="scientific">Rhizophagus irregularis</name>
    <dbReference type="NCBI Taxonomy" id="588596"/>
    <lineage>
        <taxon>Eukaryota</taxon>
        <taxon>Fungi</taxon>
        <taxon>Fungi incertae sedis</taxon>
        <taxon>Mucoromycota</taxon>
        <taxon>Glomeromycotina</taxon>
        <taxon>Glomeromycetes</taxon>
        <taxon>Glomerales</taxon>
        <taxon>Glomeraceae</taxon>
        <taxon>Rhizophagus</taxon>
    </lineage>
</organism>
<comment type="caution">
    <text evidence="1">The sequence shown here is derived from an EMBL/GenBank/DDBJ whole genome shotgun (WGS) entry which is preliminary data.</text>
</comment>
<dbReference type="AlphaFoldDB" id="A0A2N0R527"/>
<name>A0A2N0R527_9GLOM</name>
<dbReference type="VEuPathDB" id="FungiDB:RhiirA1_445811"/>
<accession>A0A2N0R527</accession>
<reference evidence="1 2" key="2">
    <citation type="submission" date="2017-10" db="EMBL/GenBank/DDBJ databases">
        <title>Genome analyses suggest a sexual origin of heterokaryosis in a supposedly ancient asexual fungus.</title>
        <authorList>
            <person name="Corradi N."/>
            <person name="Sedzielewska K."/>
            <person name="Noel J."/>
            <person name="Charron P."/>
            <person name="Farinelli L."/>
            <person name="Marton T."/>
            <person name="Kruger M."/>
            <person name="Pelin A."/>
            <person name="Brachmann A."/>
            <person name="Corradi N."/>
        </authorList>
    </citation>
    <scope>NUCLEOTIDE SEQUENCE [LARGE SCALE GENOMIC DNA]</scope>
    <source>
        <strain evidence="1 2">A1</strain>
    </source>
</reference>